<dbReference type="InterPro" id="IPR036890">
    <property type="entry name" value="HATPase_C_sf"/>
</dbReference>
<sequence length="56" mass="6082">MIYADKLFGAFQRLHTVHEFPGNGIGLATVQRIINRHGGEIWAQGEVGQGATFSLA</sequence>
<organism evidence="7 8">
    <name type="scientific">Sporomusa silvacetica DSM 10669</name>
    <dbReference type="NCBI Taxonomy" id="1123289"/>
    <lineage>
        <taxon>Bacteria</taxon>
        <taxon>Bacillati</taxon>
        <taxon>Bacillota</taxon>
        <taxon>Negativicutes</taxon>
        <taxon>Selenomonadales</taxon>
        <taxon>Sporomusaceae</taxon>
        <taxon>Sporomusa</taxon>
    </lineage>
</organism>
<keyword evidence="5" id="KW-0902">Two-component regulatory system</keyword>
<dbReference type="SUPFAM" id="SSF55874">
    <property type="entry name" value="ATPase domain of HSP90 chaperone/DNA topoisomerase II/histidine kinase"/>
    <property type="match status" value="1"/>
</dbReference>
<dbReference type="InterPro" id="IPR003594">
    <property type="entry name" value="HATPase_dom"/>
</dbReference>
<dbReference type="EC" id="2.7.13.3" evidence="2"/>
<reference evidence="7" key="1">
    <citation type="submission" date="2024-05" db="EMBL/GenBank/DDBJ databases">
        <title>Isolation and characterization of Sporomusa carbonis sp. nov., a carboxydotrophic hydrogenogen in the genus of Sporomusa isolated from a charcoal burning pile.</title>
        <authorList>
            <person name="Boeer T."/>
            <person name="Rosenbaum F."/>
            <person name="Eysell L."/>
            <person name="Mueller V."/>
            <person name="Daniel R."/>
            <person name="Poehlein A."/>
        </authorList>
    </citation>
    <scope>NUCLEOTIDE SEQUENCE [LARGE SCALE GENOMIC DNA]</scope>
    <source>
        <strain evidence="7">DSM 10669</strain>
    </source>
</reference>
<dbReference type="InterPro" id="IPR004358">
    <property type="entry name" value="Sig_transdc_His_kin-like_C"/>
</dbReference>
<dbReference type="Proteomes" id="UP000216752">
    <property type="component" value="Chromosome"/>
</dbReference>
<evidence type="ECO:0000313" key="7">
    <source>
        <dbReference type="EMBL" id="XFO67562.1"/>
    </source>
</evidence>
<feature type="domain" description="Histidine kinase/HSP90-like ATPase" evidence="6">
    <location>
        <begin position="5"/>
        <end position="55"/>
    </location>
</feature>
<evidence type="ECO:0000256" key="2">
    <source>
        <dbReference type="ARBA" id="ARBA00012438"/>
    </source>
</evidence>
<evidence type="ECO:0000259" key="6">
    <source>
        <dbReference type="Pfam" id="PF02518"/>
    </source>
</evidence>
<dbReference type="GO" id="GO:0004673">
    <property type="term" value="F:protein histidine kinase activity"/>
    <property type="evidence" value="ECO:0007669"/>
    <property type="project" value="UniProtKB-EC"/>
</dbReference>
<dbReference type="EMBL" id="CP155573">
    <property type="protein sequence ID" value="XFO67562.1"/>
    <property type="molecule type" value="Genomic_DNA"/>
</dbReference>
<keyword evidence="3 7" id="KW-0808">Transferase</keyword>
<accession>A0ABZ3IPA8</accession>
<evidence type="ECO:0000256" key="3">
    <source>
        <dbReference type="ARBA" id="ARBA00022679"/>
    </source>
</evidence>
<dbReference type="PRINTS" id="PR00344">
    <property type="entry name" value="BCTRLSENSOR"/>
</dbReference>
<evidence type="ECO:0000256" key="1">
    <source>
        <dbReference type="ARBA" id="ARBA00000085"/>
    </source>
</evidence>
<keyword evidence="8" id="KW-1185">Reference proteome</keyword>
<protein>
    <recommendedName>
        <fullName evidence="2">histidine kinase</fullName>
        <ecNumber evidence="2">2.7.13.3</ecNumber>
    </recommendedName>
</protein>
<proteinExistence type="predicted"/>
<evidence type="ECO:0000256" key="4">
    <source>
        <dbReference type="ARBA" id="ARBA00022777"/>
    </source>
</evidence>
<keyword evidence="4" id="KW-0418">Kinase</keyword>
<dbReference type="PANTHER" id="PTHR42878:SF15">
    <property type="entry name" value="BACTERIOPHYTOCHROME"/>
    <property type="match status" value="1"/>
</dbReference>
<comment type="catalytic activity">
    <reaction evidence="1">
        <text>ATP + protein L-histidine = ADP + protein N-phospho-L-histidine.</text>
        <dbReference type="EC" id="2.7.13.3"/>
    </reaction>
</comment>
<dbReference type="InterPro" id="IPR050351">
    <property type="entry name" value="BphY/WalK/GraS-like"/>
</dbReference>
<evidence type="ECO:0000256" key="5">
    <source>
        <dbReference type="ARBA" id="ARBA00023012"/>
    </source>
</evidence>
<dbReference type="PANTHER" id="PTHR42878">
    <property type="entry name" value="TWO-COMPONENT HISTIDINE KINASE"/>
    <property type="match status" value="1"/>
</dbReference>
<gene>
    <name evidence="7" type="primary">cph1</name>
    <name evidence="7" type="ORF">SPSIL_037620</name>
</gene>
<dbReference type="Gene3D" id="3.30.565.10">
    <property type="entry name" value="Histidine kinase-like ATPase, C-terminal domain"/>
    <property type="match status" value="1"/>
</dbReference>
<dbReference type="Pfam" id="PF02518">
    <property type="entry name" value="HATPase_c"/>
    <property type="match status" value="1"/>
</dbReference>
<name>A0ABZ3IPA8_9FIRM</name>
<evidence type="ECO:0000313" key="8">
    <source>
        <dbReference type="Proteomes" id="UP000216752"/>
    </source>
</evidence>